<dbReference type="InterPro" id="IPR037291">
    <property type="entry name" value="DUF4139"/>
</dbReference>
<keyword evidence="1" id="KW-0732">Signal</keyword>
<dbReference type="RefSeq" id="WP_133287666.1">
    <property type="nucleotide sequence ID" value="NZ_SMSJ01000005.1"/>
</dbReference>
<evidence type="ECO:0000256" key="1">
    <source>
        <dbReference type="SAM" id="SignalP"/>
    </source>
</evidence>
<dbReference type="EMBL" id="SMSJ01000005">
    <property type="protein sequence ID" value="TDH63369.1"/>
    <property type="molecule type" value="Genomic_DNA"/>
</dbReference>
<dbReference type="OrthoDB" id="580912at2"/>
<feature type="chain" id="PRO_5020540793" evidence="1">
    <location>
        <begin position="17"/>
        <end position="662"/>
    </location>
</feature>
<keyword evidence="4" id="KW-1185">Reference proteome</keyword>
<comment type="caution">
    <text evidence="3">The sequence shown here is derived from an EMBL/GenBank/DDBJ whole genome shotgun (WGS) entry which is preliminary data.</text>
</comment>
<dbReference type="AlphaFoldDB" id="A0A4R5QKK5"/>
<reference evidence="3 4" key="1">
    <citation type="journal article" date="2016" name="J. Microbiol.">
        <title>Dankookia rubra gen. nov., sp. nov., an alphaproteobacterium isolated from sediment of a shallow stream.</title>
        <authorList>
            <person name="Kim W.H."/>
            <person name="Kim D.H."/>
            <person name="Kang K."/>
            <person name="Ahn T.Y."/>
        </authorList>
    </citation>
    <scope>NUCLEOTIDE SEQUENCE [LARGE SCALE GENOMIC DNA]</scope>
    <source>
        <strain evidence="3 4">JCM30602</strain>
    </source>
</reference>
<accession>A0A4R5QKK5</accession>
<evidence type="ECO:0000313" key="3">
    <source>
        <dbReference type="EMBL" id="TDH63369.1"/>
    </source>
</evidence>
<dbReference type="Proteomes" id="UP000295096">
    <property type="component" value="Unassembled WGS sequence"/>
</dbReference>
<dbReference type="Pfam" id="PF13598">
    <property type="entry name" value="DUF4139"/>
    <property type="match status" value="1"/>
</dbReference>
<feature type="signal peptide" evidence="1">
    <location>
        <begin position="1"/>
        <end position="16"/>
    </location>
</feature>
<gene>
    <name evidence="3" type="ORF">E2C06_05880</name>
</gene>
<organism evidence="3 4">
    <name type="scientific">Dankookia rubra</name>
    <dbReference type="NCBI Taxonomy" id="1442381"/>
    <lineage>
        <taxon>Bacteria</taxon>
        <taxon>Pseudomonadati</taxon>
        <taxon>Pseudomonadota</taxon>
        <taxon>Alphaproteobacteria</taxon>
        <taxon>Acetobacterales</taxon>
        <taxon>Roseomonadaceae</taxon>
        <taxon>Dankookia</taxon>
    </lineage>
</organism>
<evidence type="ECO:0000259" key="2">
    <source>
        <dbReference type="Pfam" id="PF13598"/>
    </source>
</evidence>
<name>A0A4R5QKK5_9PROT</name>
<proteinExistence type="predicted"/>
<protein>
    <submittedName>
        <fullName evidence="3">DUF4139 domain-containing protein</fullName>
    </submittedName>
</protein>
<sequence>MRAPILLTALALPAAAADLPVRSVTLSNAGLMQIERAGDLAPEASIGFRAPVEDVDDVLKSLLLRDPGGRVEDVRLAAQDLQAEAFRGLPLKPEDFGSRATLMAALRGQAVEAGGASGRLMDAEDTEAGLRVTLLTDGGLRLLLLREGEEVRLADAALAAQIARAAEALAASRSADMRGITIRLSGATAPREVGLTYVAAAPLWKPSWRLVLPDGAGEARLQGWAVVENRSGTDWNRVRLSLVSGNPSAFAQPLYAPIRVARPLLPVRAAERVEVAADTGARPALPEMSPDMRASVSRRLPAAAMARMAAPEPPPAEAAQAVAEASPGRVAFTLQTPVSIRGGETANLPFLEERLPAERIWWVQDVNVRHPLNAVRLTNATAHVLPDGLAAVYGATGAEAGAWLGDAELRAVALGEQRIIAYARDRNVQMTAAQDGSERPVGVAMTPGVAHFTVRKRQEVALAIDPRGARGRLVLDLPRRGEAKPIFAVTAEGDFGLRTEALLDGSATTLRFAWEQTVRQEVPLWDRGLGDPVLLRWREIDLDQDWRRMPGGGTGLETLEFLAMQLPAEAPGRAMLQGTIAALAEARRLLEAARAAIRTDTLAEAQLTRARAAVEDRTGAAKEDARKRLNEASQTAERAGTAADAAWEAWQRAVQAVLAQTG</sequence>
<feature type="domain" description="DUF4139" evidence="2">
    <location>
        <begin position="195"/>
        <end position="448"/>
    </location>
</feature>
<evidence type="ECO:0000313" key="4">
    <source>
        <dbReference type="Proteomes" id="UP000295096"/>
    </source>
</evidence>